<evidence type="ECO:0000313" key="2">
    <source>
        <dbReference type="EMBL" id="MQY46643.1"/>
    </source>
</evidence>
<dbReference type="EMBL" id="WIXI01000041">
    <property type="protein sequence ID" value="MQY46643.1"/>
    <property type="molecule type" value="Genomic_DNA"/>
</dbReference>
<keyword evidence="1" id="KW-1133">Transmembrane helix</keyword>
<evidence type="ECO:0000313" key="3">
    <source>
        <dbReference type="Proteomes" id="UP000435138"/>
    </source>
</evidence>
<keyword evidence="1" id="KW-0472">Membrane</keyword>
<dbReference type="RefSeq" id="WP_153354128.1">
    <property type="nucleotide sequence ID" value="NZ_JAYKOO010000014.1"/>
</dbReference>
<feature type="transmembrane region" description="Helical" evidence="1">
    <location>
        <begin position="25"/>
        <end position="50"/>
    </location>
</feature>
<protein>
    <submittedName>
        <fullName evidence="2">Uncharacterized protein</fullName>
    </submittedName>
</protein>
<reference evidence="2 3" key="1">
    <citation type="submission" date="2019-11" db="EMBL/GenBank/DDBJ databases">
        <title>Genome analysis of Rhizobacterium cereale a novel genus and species isolated from maize roots in North Spain.</title>
        <authorList>
            <person name="Menendez E."/>
            <person name="Flores-Felix J.D."/>
            <person name="Ramirez-Bahena M.-H."/>
            <person name="Igual J.M."/>
            <person name="Garcia-Fraile P."/>
            <person name="Peix A."/>
            <person name="Velazquez E."/>
        </authorList>
    </citation>
    <scope>NUCLEOTIDE SEQUENCE [LARGE SCALE GENOMIC DNA]</scope>
    <source>
        <strain evidence="2 3">RZME27</strain>
    </source>
</reference>
<name>A0A6A8A6A6_9HYPH</name>
<sequence length="143" mass="15446">MIGFSTSSTRLTVAVRMTAQALDDAYGWLVLWLPLVPVILISGAVVVAGFDASSSSFGLRFLAGLVVTGNCFVVTIGGFFSTLFFAGLTWKLSSISTTARELPFEPQREIGALFWVTGLILTVLWAVPFAFIVNQMAMFIRGI</sequence>
<feature type="transmembrane region" description="Helical" evidence="1">
    <location>
        <begin position="62"/>
        <end position="90"/>
    </location>
</feature>
<accession>A0A6A8A6A6</accession>
<organism evidence="2 3">
    <name type="scientific">Endobacterium cereale</name>
    <dbReference type="NCBI Taxonomy" id="2663029"/>
    <lineage>
        <taxon>Bacteria</taxon>
        <taxon>Pseudomonadati</taxon>
        <taxon>Pseudomonadota</taxon>
        <taxon>Alphaproteobacteria</taxon>
        <taxon>Hyphomicrobiales</taxon>
        <taxon>Rhizobiaceae</taxon>
        <taxon>Endobacterium</taxon>
    </lineage>
</organism>
<dbReference type="AlphaFoldDB" id="A0A6A8A6A6"/>
<dbReference type="Proteomes" id="UP000435138">
    <property type="component" value="Unassembled WGS sequence"/>
</dbReference>
<keyword evidence="3" id="KW-1185">Reference proteome</keyword>
<gene>
    <name evidence="2" type="ORF">GAO09_11385</name>
</gene>
<evidence type="ECO:0000256" key="1">
    <source>
        <dbReference type="SAM" id="Phobius"/>
    </source>
</evidence>
<keyword evidence="1" id="KW-0812">Transmembrane</keyword>
<feature type="transmembrane region" description="Helical" evidence="1">
    <location>
        <begin position="110"/>
        <end position="133"/>
    </location>
</feature>
<proteinExistence type="predicted"/>
<comment type="caution">
    <text evidence="2">The sequence shown here is derived from an EMBL/GenBank/DDBJ whole genome shotgun (WGS) entry which is preliminary data.</text>
</comment>